<keyword evidence="3" id="KW-1185">Reference proteome</keyword>
<accession>A0AA86W3T3</accession>
<gene>
    <name evidence="2" type="ORF">AYBTSS11_LOCUS29707</name>
</gene>
<dbReference type="Gramene" id="rna-AYBTSS11_LOCUS29707">
    <property type="protein sequence ID" value="CAJ1977541.1"/>
    <property type="gene ID" value="gene-AYBTSS11_LOCUS29707"/>
</dbReference>
<name>A0AA86W3T3_9FABA</name>
<keyword evidence="1" id="KW-1133">Transmembrane helix</keyword>
<evidence type="ECO:0000256" key="1">
    <source>
        <dbReference type="SAM" id="Phobius"/>
    </source>
</evidence>
<keyword evidence="1" id="KW-0812">Transmembrane</keyword>
<keyword evidence="1" id="KW-0472">Membrane</keyword>
<dbReference type="EMBL" id="OY731407">
    <property type="protein sequence ID" value="CAJ1977541.1"/>
    <property type="molecule type" value="Genomic_DNA"/>
</dbReference>
<reference evidence="2" key="1">
    <citation type="submission" date="2023-10" db="EMBL/GenBank/DDBJ databases">
        <authorList>
            <person name="Domelevo Entfellner J.-B."/>
        </authorList>
    </citation>
    <scope>NUCLEOTIDE SEQUENCE</scope>
</reference>
<feature type="transmembrane region" description="Helical" evidence="1">
    <location>
        <begin position="20"/>
        <end position="42"/>
    </location>
</feature>
<evidence type="ECO:0000313" key="3">
    <source>
        <dbReference type="Proteomes" id="UP001189624"/>
    </source>
</evidence>
<dbReference type="Proteomes" id="UP001189624">
    <property type="component" value="Chromosome 10"/>
</dbReference>
<evidence type="ECO:0000313" key="2">
    <source>
        <dbReference type="EMBL" id="CAJ1977541.1"/>
    </source>
</evidence>
<organism evidence="2 3">
    <name type="scientific">Sphenostylis stenocarpa</name>
    <dbReference type="NCBI Taxonomy" id="92480"/>
    <lineage>
        <taxon>Eukaryota</taxon>
        <taxon>Viridiplantae</taxon>
        <taxon>Streptophyta</taxon>
        <taxon>Embryophyta</taxon>
        <taxon>Tracheophyta</taxon>
        <taxon>Spermatophyta</taxon>
        <taxon>Magnoliopsida</taxon>
        <taxon>eudicotyledons</taxon>
        <taxon>Gunneridae</taxon>
        <taxon>Pentapetalae</taxon>
        <taxon>rosids</taxon>
        <taxon>fabids</taxon>
        <taxon>Fabales</taxon>
        <taxon>Fabaceae</taxon>
        <taxon>Papilionoideae</taxon>
        <taxon>50 kb inversion clade</taxon>
        <taxon>NPAAA clade</taxon>
        <taxon>indigoferoid/millettioid clade</taxon>
        <taxon>Phaseoleae</taxon>
        <taxon>Sphenostylis</taxon>
    </lineage>
</organism>
<protein>
    <submittedName>
        <fullName evidence="2">Uncharacterized protein</fullName>
    </submittedName>
</protein>
<proteinExistence type="predicted"/>
<sequence length="134" mass="15012">MKSENAALQLQAESNDKIKVYGFLASSTYVCLFLLLFVLILLPSLYGNYELDKTSSVAEYPNDSFGALDSSNDIRCSASVSHHSSLAGKPHKTIWANNKQSSSSQVFPRRNGQVFHCLMPHVKRNRLPKFNAFR</sequence>
<dbReference type="AlphaFoldDB" id="A0AA86W3T3"/>